<sequence length="432" mass="45533">MSGLLIAAPCSGAGKTTITLALLAALKRRGLKLAPAKAGPDYIDPAFHAAAAGRPSVNLDPWAMRPELLRHLAADASEGADAFVVEAMMGLFDGAADGTGSAADLAELRGLNTVLVIDCAKQSHSVAALVSGFASFRSSTRIAGLILNRIGSARHEALLREALKPLCIPVLATIPRRPELALPERHLGLVQASEHADLAHFLERASTIFTDYADLDAVIDLARPTSGADSAIPARLPPFGQRIAIARDEAFAFLYPHLIDGWRAAGAELSFFSPLADEGPDQTADAIYLPGGYPELHGHRLAEAARFKSGMVAVGSRGALIYGECGGYMTLGRGIVDAVGTRHEMLGLLPLVTSFETRKLHLGYRRATPRPGAPFKAPMTAHEFHYATILEQGDGPALFAAEDARSTDLGTCGQILGNVCGSFLHLVDLALS</sequence>
<keyword evidence="8 9" id="KW-0315">Glutamine amidotransferase</keyword>
<dbReference type="Pfam" id="PF01656">
    <property type="entry name" value="CbiA"/>
    <property type="match status" value="1"/>
</dbReference>
<feature type="site" description="Increases nucleophilicity of active site Cys" evidence="9">
    <location>
        <position position="425"/>
    </location>
</feature>
<dbReference type="GO" id="GO:0005524">
    <property type="term" value="F:ATP binding"/>
    <property type="evidence" value="ECO:0007669"/>
    <property type="project" value="UniProtKB-UniRule"/>
</dbReference>
<dbReference type="HOGENOM" id="CLU_022752_0_0_5"/>
<evidence type="ECO:0000256" key="4">
    <source>
        <dbReference type="ARBA" id="ARBA00022598"/>
    </source>
</evidence>
<keyword evidence="4 9" id="KW-0436">Ligase</keyword>
<dbReference type="PROSITE" id="PS51274">
    <property type="entry name" value="GATASE_COBBQ"/>
    <property type="match status" value="1"/>
</dbReference>
<dbReference type="NCBIfam" id="NF002204">
    <property type="entry name" value="PRK01077.1"/>
    <property type="match status" value="1"/>
</dbReference>
<dbReference type="InterPro" id="IPR027417">
    <property type="entry name" value="P-loop_NTPase"/>
</dbReference>
<evidence type="ECO:0000256" key="5">
    <source>
        <dbReference type="ARBA" id="ARBA00022741"/>
    </source>
</evidence>
<comment type="cofactor">
    <cofactor evidence="1 9">
        <name>Mg(2+)</name>
        <dbReference type="ChEBI" id="CHEBI:18420"/>
    </cofactor>
</comment>
<evidence type="ECO:0000256" key="3">
    <source>
        <dbReference type="ARBA" id="ARBA00022573"/>
    </source>
</evidence>
<keyword evidence="7 9" id="KW-0460">Magnesium</keyword>
<dbReference type="PANTHER" id="PTHR43873">
    <property type="entry name" value="COBYRINATE A,C-DIAMIDE SYNTHASE"/>
    <property type="match status" value="1"/>
</dbReference>
<keyword evidence="6 9" id="KW-0067">ATP-binding</keyword>
<dbReference type="RefSeq" id="WP_007067010.1">
    <property type="nucleotide sequence ID" value="NZ_DS022272.1"/>
</dbReference>
<evidence type="ECO:0000256" key="9">
    <source>
        <dbReference type="HAMAP-Rule" id="MF_00027"/>
    </source>
</evidence>
<dbReference type="STRING" id="217511.GCA_001463845_00633"/>
<dbReference type="Pfam" id="PF07685">
    <property type="entry name" value="GATase_3"/>
    <property type="match status" value="1"/>
</dbReference>
<dbReference type="NCBIfam" id="TIGR00379">
    <property type="entry name" value="cobB"/>
    <property type="match status" value="1"/>
</dbReference>
<dbReference type="eggNOG" id="COG1797">
    <property type="taxonomic scope" value="Bacteria"/>
</dbReference>
<feature type="domain" description="CobQ/CobB/MinD/ParA nucleotide binding" evidence="10">
    <location>
        <begin position="5"/>
        <end position="187"/>
    </location>
</feature>
<evidence type="ECO:0000313" key="13">
    <source>
        <dbReference type="Proteomes" id="UP000004310"/>
    </source>
</evidence>
<dbReference type="InterPro" id="IPR029062">
    <property type="entry name" value="Class_I_gatase-like"/>
</dbReference>
<proteinExistence type="inferred from homology"/>
<dbReference type="GO" id="GO:0043802">
    <property type="term" value="F:hydrogenobyrinic acid a,c-diamide synthase (glutamine-hydrolysing) activity"/>
    <property type="evidence" value="ECO:0007669"/>
    <property type="project" value="UniProtKB-UniRule"/>
</dbReference>
<organism evidence="12 13">
    <name type="scientific">Fulvimarina pelagi HTCC2506</name>
    <dbReference type="NCBI Taxonomy" id="314231"/>
    <lineage>
        <taxon>Bacteria</taxon>
        <taxon>Pseudomonadati</taxon>
        <taxon>Pseudomonadota</taxon>
        <taxon>Alphaproteobacteria</taxon>
        <taxon>Hyphomicrobiales</taxon>
        <taxon>Aurantimonadaceae</taxon>
        <taxon>Fulvimarina</taxon>
    </lineage>
</organism>
<comment type="caution">
    <text evidence="12">The sequence shown here is derived from an EMBL/GenBank/DDBJ whole genome shotgun (WGS) entry which is preliminary data.</text>
</comment>
<comment type="miscellaneous">
    <text evidence="9">The a and c carboxylates of hydrogenobyrinate are activated for nucleophilic attack via formation of a phosphorylated intermediate by ATP. CobB catalyzes first the amidation of the c-carboxylate, and then that of the a-carboxylate.</text>
</comment>
<evidence type="ECO:0000259" key="10">
    <source>
        <dbReference type="Pfam" id="PF01656"/>
    </source>
</evidence>
<dbReference type="Proteomes" id="UP000004310">
    <property type="component" value="Unassembled WGS sequence"/>
</dbReference>
<accession>Q0G5M8</accession>
<dbReference type="SUPFAM" id="SSF52540">
    <property type="entry name" value="P-loop containing nucleoside triphosphate hydrolases"/>
    <property type="match status" value="1"/>
</dbReference>
<gene>
    <name evidence="9" type="primary">cobB</name>
    <name evidence="12" type="ORF">FP2506_09341</name>
</gene>
<dbReference type="AlphaFoldDB" id="Q0G5M8"/>
<dbReference type="InterPro" id="IPR011698">
    <property type="entry name" value="GATase_3"/>
</dbReference>
<keyword evidence="3 9" id="KW-0169">Cobalamin biosynthesis</keyword>
<dbReference type="GO" id="GO:0009236">
    <property type="term" value="P:cobalamin biosynthetic process"/>
    <property type="evidence" value="ECO:0007669"/>
    <property type="project" value="UniProtKB-UniRule"/>
</dbReference>
<evidence type="ECO:0000256" key="7">
    <source>
        <dbReference type="ARBA" id="ARBA00022842"/>
    </source>
</evidence>
<keyword evidence="5 9" id="KW-0547">Nucleotide-binding</keyword>
<evidence type="ECO:0000259" key="11">
    <source>
        <dbReference type="Pfam" id="PF07685"/>
    </source>
</evidence>
<dbReference type="SUPFAM" id="SSF52317">
    <property type="entry name" value="Class I glutamine amidotransferase-like"/>
    <property type="match status" value="1"/>
</dbReference>
<evidence type="ECO:0000256" key="6">
    <source>
        <dbReference type="ARBA" id="ARBA00022840"/>
    </source>
</evidence>
<evidence type="ECO:0000313" key="12">
    <source>
        <dbReference type="EMBL" id="EAU43036.1"/>
    </source>
</evidence>
<evidence type="ECO:0000256" key="2">
    <source>
        <dbReference type="ARBA" id="ARBA00006205"/>
    </source>
</evidence>
<dbReference type="GO" id="GO:0042242">
    <property type="term" value="F:cobyrinic acid a,c-diamide synthase activity"/>
    <property type="evidence" value="ECO:0007669"/>
    <property type="project" value="InterPro"/>
</dbReference>
<evidence type="ECO:0000256" key="1">
    <source>
        <dbReference type="ARBA" id="ARBA00001946"/>
    </source>
</evidence>
<dbReference type="EC" id="6.3.5.9" evidence="9"/>
<comment type="similarity">
    <text evidence="9">Belongs to the CobB/CbiA family.</text>
</comment>
<dbReference type="PANTHER" id="PTHR43873:SF1">
    <property type="entry name" value="COBYRINATE A,C-DIAMIDE SYNTHASE"/>
    <property type="match status" value="1"/>
</dbReference>
<evidence type="ECO:0000256" key="8">
    <source>
        <dbReference type="ARBA" id="ARBA00022962"/>
    </source>
</evidence>
<comment type="domain">
    <text evidence="9">Comprises of two domains. The C-terminal domain contains the binding site for glutamine and catalyzes the hydrolysis of this substrate to glutamate and ammonia. The N-terminal domain is anticipated to bind ATP and hydrogenobyrinate and catalyzes the ultimate synthesis of the diamide product. The ammonia produced via the glutaminase domain is probably translocated to the adjacent domain via a molecular tunnel, where it reacts with an activated intermediate.</text>
</comment>
<dbReference type="Gene3D" id="3.40.50.300">
    <property type="entry name" value="P-loop containing nucleotide triphosphate hydrolases"/>
    <property type="match status" value="1"/>
</dbReference>
<name>Q0G5M8_9HYPH</name>
<dbReference type="InterPro" id="IPR004484">
    <property type="entry name" value="CbiA/CobB_synth"/>
</dbReference>
<dbReference type="InterPro" id="IPR002586">
    <property type="entry name" value="CobQ/CobB/MinD/ParA_Nub-bd_dom"/>
</dbReference>
<dbReference type="CDD" id="cd05388">
    <property type="entry name" value="CobB_N"/>
    <property type="match status" value="1"/>
</dbReference>
<dbReference type="UniPathway" id="UPA00148">
    <property type="reaction ID" value="UER00220"/>
</dbReference>
<comment type="catalytic activity">
    <reaction evidence="9">
        <text>hydrogenobyrinate + 2 L-glutamine + 2 ATP + 2 H2O = hydrogenobyrinate a,c-diamide + 2 L-glutamate + 2 ADP + 2 phosphate + 2 H(+)</text>
        <dbReference type="Rhea" id="RHEA:12544"/>
        <dbReference type="ChEBI" id="CHEBI:15377"/>
        <dbReference type="ChEBI" id="CHEBI:15378"/>
        <dbReference type="ChEBI" id="CHEBI:29985"/>
        <dbReference type="ChEBI" id="CHEBI:30616"/>
        <dbReference type="ChEBI" id="CHEBI:43474"/>
        <dbReference type="ChEBI" id="CHEBI:58359"/>
        <dbReference type="ChEBI" id="CHEBI:77873"/>
        <dbReference type="ChEBI" id="CHEBI:77874"/>
        <dbReference type="ChEBI" id="CHEBI:456216"/>
        <dbReference type="EC" id="6.3.5.9"/>
    </reaction>
</comment>
<comment type="pathway">
    <text evidence="9">Cofactor biosynthesis; adenosylcobalamin biosynthesis; cob(II)yrinate a,c-diamide from precorrin-2 (aerobic route): step 9/10.</text>
</comment>
<protein>
    <recommendedName>
        <fullName evidence="9">Hydrogenobyrinate a,c-diamide synthase</fullName>
        <ecNumber evidence="9">6.3.5.9</ecNumber>
    </recommendedName>
    <alternativeName>
        <fullName evidence="9">Hydrogenobyrinic acid a,c-diamide synthase</fullName>
    </alternativeName>
</protein>
<dbReference type="EMBL" id="AATP01000001">
    <property type="protein sequence ID" value="EAU43036.1"/>
    <property type="molecule type" value="Genomic_DNA"/>
</dbReference>
<feature type="domain" description="CobB/CobQ-like glutamine amidotransferase" evidence="11">
    <location>
        <begin position="242"/>
        <end position="427"/>
    </location>
</feature>
<reference evidence="12 13" key="1">
    <citation type="journal article" date="2010" name="J. Bacteriol.">
        <title>Genome sequence of Fulvimarina pelagi HTCC2506T, a Mn(II)-oxidizing alphaproteobacterium possessing an aerobic anoxygenic photosynthetic gene cluster and Xanthorhodopsin.</title>
        <authorList>
            <person name="Kang I."/>
            <person name="Oh H.M."/>
            <person name="Lim S.I."/>
            <person name="Ferriera S."/>
            <person name="Giovannoni S.J."/>
            <person name="Cho J.C."/>
        </authorList>
    </citation>
    <scope>NUCLEOTIDE SEQUENCE [LARGE SCALE GENOMIC DNA]</scope>
    <source>
        <strain evidence="12 13">HTCC2506</strain>
    </source>
</reference>
<comment type="similarity">
    <text evidence="2">Belongs to the CobB/CobQ family. CobQ subfamily.</text>
</comment>
<keyword evidence="13" id="KW-1185">Reference proteome</keyword>
<comment type="function">
    <text evidence="9">Catalyzes the ATP-dependent amidation of the two carboxylate groups at positions a and c of hydrogenobyrinate, using either L-glutamine or ammonia as the nitrogen source.</text>
</comment>
<dbReference type="HAMAP" id="MF_00027">
    <property type="entry name" value="CobB_CbiA"/>
    <property type="match status" value="1"/>
</dbReference>
<feature type="active site" description="Nucleophile" evidence="9">
    <location>
        <position position="325"/>
    </location>
</feature>